<protein>
    <submittedName>
        <fullName evidence="1">Uncharacterized protein</fullName>
    </submittedName>
</protein>
<keyword evidence="2" id="KW-1185">Reference proteome</keyword>
<dbReference type="InParanoid" id="A0A2J6THX5"/>
<organism evidence="1 2">
    <name type="scientific">Hyaloscypha bicolor E</name>
    <dbReference type="NCBI Taxonomy" id="1095630"/>
    <lineage>
        <taxon>Eukaryota</taxon>
        <taxon>Fungi</taxon>
        <taxon>Dikarya</taxon>
        <taxon>Ascomycota</taxon>
        <taxon>Pezizomycotina</taxon>
        <taxon>Leotiomycetes</taxon>
        <taxon>Helotiales</taxon>
        <taxon>Hyaloscyphaceae</taxon>
        <taxon>Hyaloscypha</taxon>
        <taxon>Hyaloscypha bicolor</taxon>
    </lineage>
</organism>
<dbReference type="Proteomes" id="UP000235371">
    <property type="component" value="Unassembled WGS sequence"/>
</dbReference>
<gene>
    <name evidence="1" type="ORF">K444DRAFT_627520</name>
</gene>
<dbReference type="RefSeq" id="XP_024739521.1">
    <property type="nucleotide sequence ID" value="XM_024882812.1"/>
</dbReference>
<evidence type="ECO:0000313" key="2">
    <source>
        <dbReference type="Proteomes" id="UP000235371"/>
    </source>
</evidence>
<evidence type="ECO:0000313" key="1">
    <source>
        <dbReference type="EMBL" id="PMD62617.1"/>
    </source>
</evidence>
<dbReference type="STRING" id="1095630.A0A2J6THX5"/>
<dbReference type="GeneID" id="36590889"/>
<name>A0A2J6THX5_9HELO</name>
<dbReference type="AlphaFoldDB" id="A0A2J6THX5"/>
<accession>A0A2J6THX5</accession>
<dbReference type="OrthoDB" id="6079484at2759"/>
<sequence length="435" mass="47933">MLFELAPVPLALYTRQILRISIHFIIFPRRTSSSVAPPGKRANSARTARRSVEATSANPRVGLSVLWGASSMSTVDMIVRVLEGAFEVEEVVSGIEVGWRQVIGRIRMRLQKSARLYALGVHQCPGSYHPLQILLFKVVNISMEEQRIETARLLGESGGRERQSPFLGRSTLYFASTGVDDCGGGIQIYQPDSWTISRRSNFSDFVGFKNWIKPFQTNPSLGSNAPSSGFLRPHSSFWTRAYSKTTNYKRKALRCLIGGSEECFARPDSASDRDIVAEIFAEENGNPVRRGDEDKSFFQLGNGNVIHFGDLLALKWVGSPQERINFIADGRSLTAGADTASDLDLMSWECAQRRGFKIDTSESARTQVFLADEMIVETSGESAFPLLGSPNSTASACLSTSCLAFLATLFLAKSSWSKWMHSTLATCVLDQKVGV</sequence>
<reference evidence="1 2" key="1">
    <citation type="submission" date="2016-04" db="EMBL/GenBank/DDBJ databases">
        <title>A degradative enzymes factory behind the ericoid mycorrhizal symbiosis.</title>
        <authorList>
            <consortium name="DOE Joint Genome Institute"/>
            <person name="Martino E."/>
            <person name="Morin E."/>
            <person name="Grelet G."/>
            <person name="Kuo A."/>
            <person name="Kohler A."/>
            <person name="Daghino S."/>
            <person name="Barry K."/>
            <person name="Choi C."/>
            <person name="Cichocki N."/>
            <person name="Clum A."/>
            <person name="Copeland A."/>
            <person name="Hainaut M."/>
            <person name="Haridas S."/>
            <person name="Labutti K."/>
            <person name="Lindquist E."/>
            <person name="Lipzen A."/>
            <person name="Khouja H.-R."/>
            <person name="Murat C."/>
            <person name="Ohm R."/>
            <person name="Olson A."/>
            <person name="Spatafora J."/>
            <person name="Veneault-Fourrey C."/>
            <person name="Henrissat B."/>
            <person name="Grigoriev I."/>
            <person name="Martin F."/>
            <person name="Perotto S."/>
        </authorList>
    </citation>
    <scope>NUCLEOTIDE SEQUENCE [LARGE SCALE GENOMIC DNA]</scope>
    <source>
        <strain evidence="1 2">E</strain>
    </source>
</reference>
<proteinExistence type="predicted"/>
<dbReference type="EMBL" id="KZ613783">
    <property type="protein sequence ID" value="PMD62617.1"/>
    <property type="molecule type" value="Genomic_DNA"/>
</dbReference>